<evidence type="ECO:0000256" key="2">
    <source>
        <dbReference type="ARBA" id="ARBA00012418"/>
    </source>
</evidence>
<dbReference type="EMBL" id="CP120370">
    <property type="protein sequence ID" value="WEX80504.1"/>
    <property type="molecule type" value="Genomic_DNA"/>
</dbReference>
<dbReference type="InterPro" id="IPR036161">
    <property type="entry name" value="RPB6/omega-like_sf"/>
</dbReference>
<evidence type="ECO:0000313" key="11">
    <source>
        <dbReference type="Proteomes" id="UP001235547"/>
    </source>
</evidence>
<dbReference type="Proteomes" id="UP001235547">
    <property type="component" value="Chromosome 2"/>
</dbReference>
<keyword evidence="4 10" id="KW-0240">DNA-directed RNA polymerase</keyword>
<keyword evidence="5" id="KW-0804">Transcription</keyword>
<evidence type="ECO:0000256" key="6">
    <source>
        <dbReference type="ARBA" id="ARBA00029924"/>
    </source>
</evidence>
<proteinExistence type="inferred from homology"/>
<evidence type="ECO:0000256" key="4">
    <source>
        <dbReference type="ARBA" id="ARBA00022478"/>
    </source>
</evidence>
<reference evidence="10 11" key="1">
    <citation type="submission" date="2023-03" db="EMBL/GenBank/DDBJ databases">
        <authorList>
            <person name="Kaur S."/>
            <person name="Espinosa-Saiz D."/>
            <person name="Velazquez E."/>
            <person name="Menendez E."/>
            <person name="diCenzo G.C."/>
        </authorList>
    </citation>
    <scope>NUCLEOTIDE SEQUENCE [LARGE SCALE GENOMIC DNA]</scope>
    <source>
        <strain evidence="10 11">LMG 27395</strain>
    </source>
</reference>
<dbReference type="RefSeq" id="WP_280731220.1">
    <property type="nucleotide sequence ID" value="NZ_CP120367.1"/>
</dbReference>
<comment type="catalytic activity">
    <reaction evidence="8">
        <text>RNA(n) + a ribonucleoside 5'-triphosphate = RNA(n+1) + diphosphate</text>
        <dbReference type="Rhea" id="RHEA:21248"/>
        <dbReference type="Rhea" id="RHEA-COMP:14527"/>
        <dbReference type="Rhea" id="RHEA-COMP:17342"/>
        <dbReference type="ChEBI" id="CHEBI:33019"/>
        <dbReference type="ChEBI" id="CHEBI:61557"/>
        <dbReference type="ChEBI" id="CHEBI:140395"/>
        <dbReference type="EC" id="2.7.7.6"/>
    </reaction>
</comment>
<evidence type="ECO:0000256" key="8">
    <source>
        <dbReference type="ARBA" id="ARBA00048552"/>
    </source>
</evidence>
<dbReference type="SUPFAM" id="SSF63562">
    <property type="entry name" value="RPB6/omega subunit-like"/>
    <property type="match status" value="1"/>
</dbReference>
<dbReference type="GO" id="GO:0000428">
    <property type="term" value="C:DNA-directed RNA polymerase complex"/>
    <property type="evidence" value="ECO:0007669"/>
    <property type="project" value="UniProtKB-KW"/>
</dbReference>
<organism evidence="10 11">
    <name type="scientific">Sinorhizobium numidicum</name>
    <dbReference type="NCBI Taxonomy" id="680248"/>
    <lineage>
        <taxon>Bacteria</taxon>
        <taxon>Pseudomonadati</taxon>
        <taxon>Pseudomonadota</taxon>
        <taxon>Alphaproteobacteria</taxon>
        <taxon>Hyphomicrobiales</taxon>
        <taxon>Rhizobiaceae</taxon>
        <taxon>Sinorhizobium/Ensifer group</taxon>
        <taxon>Sinorhizobium</taxon>
    </lineage>
</organism>
<dbReference type="Pfam" id="PF01192">
    <property type="entry name" value="RNA_pol_Rpb6"/>
    <property type="match status" value="1"/>
</dbReference>
<sequence length="94" mass="9890">MFPNRFALTLAAAARGRALNRGADPRIEKPAAASTELALREIGAGAFSAEELSLFLAPNSEPEYLAASTAREQLGRSDMPAPELAPAPLRQLAS</sequence>
<evidence type="ECO:0000313" key="10">
    <source>
        <dbReference type="EMBL" id="WEX80504.1"/>
    </source>
</evidence>
<keyword evidence="11" id="KW-1185">Reference proteome</keyword>
<name>A0ABY8CPC0_9HYPH</name>
<keyword evidence="10" id="KW-0548">Nucleotidyltransferase</keyword>
<dbReference type="InterPro" id="IPR006110">
    <property type="entry name" value="Pol_omega/Rpo6/RPB6"/>
</dbReference>
<dbReference type="EC" id="2.7.7.6" evidence="2"/>
<gene>
    <name evidence="10" type="ORF">PYH38_001950</name>
</gene>
<evidence type="ECO:0000256" key="5">
    <source>
        <dbReference type="ARBA" id="ARBA00023163"/>
    </source>
</evidence>
<evidence type="ECO:0000256" key="9">
    <source>
        <dbReference type="SAM" id="MobiDB-lite"/>
    </source>
</evidence>
<evidence type="ECO:0000256" key="7">
    <source>
        <dbReference type="ARBA" id="ARBA00030998"/>
    </source>
</evidence>
<protein>
    <recommendedName>
        <fullName evidence="3">DNA-directed RNA polymerase subunit omega</fullName>
        <ecNumber evidence="2">2.7.7.6</ecNumber>
    </recommendedName>
    <alternativeName>
        <fullName evidence="7">RNA polymerase omega subunit</fullName>
    </alternativeName>
    <alternativeName>
        <fullName evidence="6">Transcriptase subunit omega</fullName>
    </alternativeName>
</protein>
<dbReference type="GO" id="GO:0003899">
    <property type="term" value="F:DNA-directed RNA polymerase activity"/>
    <property type="evidence" value="ECO:0007669"/>
    <property type="project" value="UniProtKB-EC"/>
</dbReference>
<accession>A0ABY8CPC0</accession>
<dbReference type="Gene3D" id="3.90.940.10">
    <property type="match status" value="1"/>
</dbReference>
<keyword evidence="10" id="KW-0808">Transferase</keyword>
<evidence type="ECO:0000256" key="3">
    <source>
        <dbReference type="ARBA" id="ARBA00013725"/>
    </source>
</evidence>
<evidence type="ECO:0000256" key="1">
    <source>
        <dbReference type="ARBA" id="ARBA00006711"/>
    </source>
</evidence>
<feature type="region of interest" description="Disordered" evidence="9">
    <location>
        <begin position="70"/>
        <end position="94"/>
    </location>
</feature>
<comment type="similarity">
    <text evidence="1">Belongs to the RNA polymerase subunit omega family.</text>
</comment>